<dbReference type="Gene3D" id="3.40.50.1010">
    <property type="entry name" value="5'-nuclease"/>
    <property type="match status" value="1"/>
</dbReference>
<accession>K9XVF4</accession>
<evidence type="ECO:0000256" key="6">
    <source>
        <dbReference type="ARBA" id="ARBA00022842"/>
    </source>
</evidence>
<dbReference type="EMBL" id="CP003653">
    <property type="protein sequence ID" value="AFZ36049.1"/>
    <property type="molecule type" value="Genomic_DNA"/>
</dbReference>
<evidence type="ECO:0000256" key="3">
    <source>
        <dbReference type="ARBA" id="ARBA00022722"/>
    </source>
</evidence>
<dbReference type="GO" id="GO:0004518">
    <property type="term" value="F:nuclease activity"/>
    <property type="evidence" value="ECO:0007669"/>
    <property type="project" value="UniProtKB-KW"/>
</dbReference>
<name>K9XVF4_STAC7</name>
<dbReference type="GO" id="GO:0046872">
    <property type="term" value="F:metal ion binding"/>
    <property type="evidence" value="ECO:0007669"/>
    <property type="project" value="UniProtKB-KW"/>
</dbReference>
<comment type="cofactor">
    <cofactor evidence="1">
        <name>Mg(2+)</name>
        <dbReference type="ChEBI" id="CHEBI:18420"/>
    </cofactor>
</comment>
<keyword evidence="4" id="KW-0479">Metal-binding</keyword>
<dbReference type="CDD" id="cd18738">
    <property type="entry name" value="PIN_VapC4-5_FitB-like"/>
    <property type="match status" value="1"/>
</dbReference>
<evidence type="ECO:0000259" key="8">
    <source>
        <dbReference type="Pfam" id="PF01850"/>
    </source>
</evidence>
<dbReference type="Proteomes" id="UP000010473">
    <property type="component" value="Chromosome"/>
</dbReference>
<dbReference type="Pfam" id="PF01850">
    <property type="entry name" value="PIN"/>
    <property type="match status" value="1"/>
</dbReference>
<dbReference type="STRING" id="111780.Sta7437_2516"/>
<dbReference type="SUPFAM" id="SSF88723">
    <property type="entry name" value="PIN domain-like"/>
    <property type="match status" value="1"/>
</dbReference>
<evidence type="ECO:0000256" key="7">
    <source>
        <dbReference type="ARBA" id="ARBA00038093"/>
    </source>
</evidence>
<evidence type="ECO:0000256" key="4">
    <source>
        <dbReference type="ARBA" id="ARBA00022723"/>
    </source>
</evidence>
<organism evidence="9 10">
    <name type="scientific">Stanieria cyanosphaera (strain ATCC 29371 / PCC 7437)</name>
    <dbReference type="NCBI Taxonomy" id="111780"/>
    <lineage>
        <taxon>Bacteria</taxon>
        <taxon>Bacillati</taxon>
        <taxon>Cyanobacteriota</taxon>
        <taxon>Cyanophyceae</taxon>
        <taxon>Pleurocapsales</taxon>
        <taxon>Dermocarpellaceae</taxon>
        <taxon>Stanieria</taxon>
    </lineage>
</organism>
<comment type="similarity">
    <text evidence="7">Belongs to the PINc/VapC protein family.</text>
</comment>
<dbReference type="eggNOG" id="COG1487">
    <property type="taxonomic scope" value="Bacteria"/>
</dbReference>
<dbReference type="InterPro" id="IPR050556">
    <property type="entry name" value="Type_II_TA_system_RNase"/>
</dbReference>
<dbReference type="InterPro" id="IPR002716">
    <property type="entry name" value="PIN_dom"/>
</dbReference>
<proteinExistence type="inferred from homology"/>
<dbReference type="PANTHER" id="PTHR33653:SF1">
    <property type="entry name" value="RIBONUCLEASE VAPC2"/>
    <property type="match status" value="1"/>
</dbReference>
<sequence>MVVNQSRILLDTNIALYYLGGRLTTPLPKGQYYISIITEMELLSYPSLSPTEEQQIQNFLSQLLIVNINNSIKKMAISLRKQYRLKLPDAIIAATAQSLQAILLTNDNRICNIGSLITQSMPIT</sequence>
<feature type="domain" description="PIN" evidence="8">
    <location>
        <begin position="8"/>
        <end position="114"/>
    </location>
</feature>
<keyword evidence="3" id="KW-0540">Nuclease</keyword>
<gene>
    <name evidence="9" type="ordered locus">Sta7437_2516</name>
</gene>
<dbReference type="RefSeq" id="WP_015193717.1">
    <property type="nucleotide sequence ID" value="NC_019748.1"/>
</dbReference>
<reference evidence="10" key="1">
    <citation type="journal article" date="2013" name="Proc. Natl. Acad. Sci. U.S.A.">
        <title>Improving the coverage of the cyanobacterial phylum using diversity-driven genome sequencing.</title>
        <authorList>
            <person name="Shih P.M."/>
            <person name="Wu D."/>
            <person name="Latifi A."/>
            <person name="Axen S.D."/>
            <person name="Fewer D.P."/>
            <person name="Talla E."/>
            <person name="Calteau A."/>
            <person name="Cai F."/>
            <person name="Tandeau de Marsac N."/>
            <person name="Rippka R."/>
            <person name="Herdman M."/>
            <person name="Sivonen K."/>
            <person name="Coursin T."/>
            <person name="Laurent T."/>
            <person name="Goodwin L."/>
            <person name="Nolan M."/>
            <person name="Davenport K.W."/>
            <person name="Han C.S."/>
            <person name="Rubin E.M."/>
            <person name="Eisen J.A."/>
            <person name="Woyke T."/>
            <person name="Gugger M."/>
            <person name="Kerfeld C.A."/>
        </authorList>
    </citation>
    <scope>NUCLEOTIDE SEQUENCE [LARGE SCALE GENOMIC DNA]</scope>
    <source>
        <strain evidence="10">ATCC 29371 / PCC 7437</strain>
    </source>
</reference>
<dbReference type="PANTHER" id="PTHR33653">
    <property type="entry name" value="RIBONUCLEASE VAPC2"/>
    <property type="match status" value="1"/>
</dbReference>
<dbReference type="OrthoDB" id="9796690at2"/>
<dbReference type="AlphaFoldDB" id="K9XVF4"/>
<keyword evidence="6" id="KW-0460">Magnesium</keyword>
<dbReference type="HOGENOM" id="CLU_118482_0_0_3"/>
<evidence type="ECO:0000256" key="1">
    <source>
        <dbReference type="ARBA" id="ARBA00001946"/>
    </source>
</evidence>
<keyword evidence="2" id="KW-1277">Toxin-antitoxin system</keyword>
<evidence type="ECO:0000256" key="5">
    <source>
        <dbReference type="ARBA" id="ARBA00022801"/>
    </source>
</evidence>
<dbReference type="KEGG" id="scs:Sta7437_2516"/>
<keyword evidence="5" id="KW-0378">Hydrolase</keyword>
<keyword evidence="10" id="KW-1185">Reference proteome</keyword>
<evidence type="ECO:0000256" key="2">
    <source>
        <dbReference type="ARBA" id="ARBA00022649"/>
    </source>
</evidence>
<dbReference type="InterPro" id="IPR029060">
    <property type="entry name" value="PIN-like_dom_sf"/>
</dbReference>
<dbReference type="GO" id="GO:0016787">
    <property type="term" value="F:hydrolase activity"/>
    <property type="evidence" value="ECO:0007669"/>
    <property type="project" value="UniProtKB-KW"/>
</dbReference>
<evidence type="ECO:0000313" key="10">
    <source>
        <dbReference type="Proteomes" id="UP000010473"/>
    </source>
</evidence>
<evidence type="ECO:0000313" key="9">
    <source>
        <dbReference type="EMBL" id="AFZ36049.1"/>
    </source>
</evidence>
<protein>
    <submittedName>
        <fullName evidence="9">PilT protein domain protein</fullName>
    </submittedName>
</protein>